<gene>
    <name evidence="6" type="ORF">GCM10010470_56500</name>
</gene>
<accession>A0ABN3VN83</accession>
<protein>
    <submittedName>
        <fullName evidence="6">TetR/AcrR family transcriptional regulator</fullName>
    </submittedName>
</protein>
<dbReference type="SUPFAM" id="SSF48498">
    <property type="entry name" value="Tetracyclin repressor-like, C-terminal domain"/>
    <property type="match status" value="1"/>
</dbReference>
<dbReference type="EMBL" id="BAAAUX010000026">
    <property type="protein sequence ID" value="GAA2813738.1"/>
    <property type="molecule type" value="Genomic_DNA"/>
</dbReference>
<dbReference type="RefSeq" id="WP_344684855.1">
    <property type="nucleotide sequence ID" value="NZ_BAAAUX010000026.1"/>
</dbReference>
<dbReference type="Proteomes" id="UP001500979">
    <property type="component" value="Unassembled WGS sequence"/>
</dbReference>
<dbReference type="InterPro" id="IPR009057">
    <property type="entry name" value="Homeodomain-like_sf"/>
</dbReference>
<dbReference type="SUPFAM" id="SSF46689">
    <property type="entry name" value="Homeodomain-like"/>
    <property type="match status" value="1"/>
</dbReference>
<dbReference type="InterPro" id="IPR036271">
    <property type="entry name" value="Tet_transcr_reg_TetR-rel_C_sf"/>
</dbReference>
<dbReference type="PANTHER" id="PTHR47506">
    <property type="entry name" value="TRANSCRIPTIONAL REGULATORY PROTEIN"/>
    <property type="match status" value="1"/>
</dbReference>
<evidence type="ECO:0000256" key="3">
    <source>
        <dbReference type="ARBA" id="ARBA00023163"/>
    </source>
</evidence>
<keyword evidence="3" id="KW-0804">Transcription</keyword>
<comment type="caution">
    <text evidence="6">The sequence shown here is derived from an EMBL/GenBank/DDBJ whole genome shotgun (WGS) entry which is preliminary data.</text>
</comment>
<proteinExistence type="predicted"/>
<evidence type="ECO:0000256" key="2">
    <source>
        <dbReference type="ARBA" id="ARBA00023125"/>
    </source>
</evidence>
<name>A0ABN3VN83_9PSEU</name>
<dbReference type="Gene3D" id="1.10.357.10">
    <property type="entry name" value="Tetracycline Repressor, domain 2"/>
    <property type="match status" value="1"/>
</dbReference>
<organism evidence="6 7">
    <name type="scientific">Saccharopolyspora taberi</name>
    <dbReference type="NCBI Taxonomy" id="60895"/>
    <lineage>
        <taxon>Bacteria</taxon>
        <taxon>Bacillati</taxon>
        <taxon>Actinomycetota</taxon>
        <taxon>Actinomycetes</taxon>
        <taxon>Pseudonocardiales</taxon>
        <taxon>Pseudonocardiaceae</taxon>
        <taxon>Saccharopolyspora</taxon>
    </lineage>
</organism>
<keyword evidence="2 4" id="KW-0238">DNA-binding</keyword>
<evidence type="ECO:0000313" key="7">
    <source>
        <dbReference type="Proteomes" id="UP001500979"/>
    </source>
</evidence>
<evidence type="ECO:0000259" key="5">
    <source>
        <dbReference type="PROSITE" id="PS50977"/>
    </source>
</evidence>
<dbReference type="Pfam" id="PF00440">
    <property type="entry name" value="TetR_N"/>
    <property type="match status" value="1"/>
</dbReference>
<dbReference type="InterPro" id="IPR001647">
    <property type="entry name" value="HTH_TetR"/>
</dbReference>
<evidence type="ECO:0000256" key="4">
    <source>
        <dbReference type="PROSITE-ProRule" id="PRU00335"/>
    </source>
</evidence>
<dbReference type="Pfam" id="PF17937">
    <property type="entry name" value="TetR_C_28"/>
    <property type="match status" value="1"/>
</dbReference>
<dbReference type="PANTHER" id="PTHR47506:SF6">
    <property type="entry name" value="HTH-TYPE TRANSCRIPTIONAL REPRESSOR NEMR"/>
    <property type="match status" value="1"/>
</dbReference>
<dbReference type="InterPro" id="IPR041479">
    <property type="entry name" value="TetR_CgmR_C"/>
</dbReference>
<feature type="DNA-binding region" description="H-T-H motif" evidence="4">
    <location>
        <begin position="24"/>
        <end position="43"/>
    </location>
</feature>
<keyword evidence="1" id="KW-0805">Transcription regulation</keyword>
<sequence>MTANSRDQLLGLALEVLRSGGTVSLDSVARQAGLTKPGLMHHFRTKEALMLALVDHVIDCWERELADRLPGPLAEAPAHERIRAYFDLALSGTADEADLVMLADPRLRRQLTARWKERLGPWVELPADLPPGERARLTAVRLLADGAWFADATRTFALDDDERARVRALAREMLEDRA</sequence>
<keyword evidence="7" id="KW-1185">Reference proteome</keyword>
<reference evidence="6 7" key="1">
    <citation type="journal article" date="2019" name="Int. J. Syst. Evol. Microbiol.">
        <title>The Global Catalogue of Microorganisms (GCM) 10K type strain sequencing project: providing services to taxonomists for standard genome sequencing and annotation.</title>
        <authorList>
            <consortium name="The Broad Institute Genomics Platform"/>
            <consortium name="The Broad Institute Genome Sequencing Center for Infectious Disease"/>
            <person name="Wu L."/>
            <person name="Ma J."/>
        </authorList>
    </citation>
    <scope>NUCLEOTIDE SEQUENCE [LARGE SCALE GENOMIC DNA]</scope>
    <source>
        <strain evidence="6 7">JCM 9383</strain>
    </source>
</reference>
<evidence type="ECO:0000313" key="6">
    <source>
        <dbReference type="EMBL" id="GAA2813738.1"/>
    </source>
</evidence>
<feature type="domain" description="HTH tetR-type" evidence="5">
    <location>
        <begin position="3"/>
        <end position="61"/>
    </location>
</feature>
<evidence type="ECO:0000256" key="1">
    <source>
        <dbReference type="ARBA" id="ARBA00023015"/>
    </source>
</evidence>
<dbReference type="PROSITE" id="PS50977">
    <property type="entry name" value="HTH_TETR_2"/>
    <property type="match status" value="1"/>
</dbReference>